<comment type="caution">
    <text evidence="1">The sequence shown here is derived from an EMBL/GenBank/DDBJ whole genome shotgun (WGS) entry which is preliminary data.</text>
</comment>
<organism evidence="1 2">
    <name type="scientific">Cirrhinus molitorella</name>
    <name type="common">mud carp</name>
    <dbReference type="NCBI Taxonomy" id="172907"/>
    <lineage>
        <taxon>Eukaryota</taxon>
        <taxon>Metazoa</taxon>
        <taxon>Chordata</taxon>
        <taxon>Craniata</taxon>
        <taxon>Vertebrata</taxon>
        <taxon>Euteleostomi</taxon>
        <taxon>Actinopterygii</taxon>
        <taxon>Neopterygii</taxon>
        <taxon>Teleostei</taxon>
        <taxon>Ostariophysi</taxon>
        <taxon>Cypriniformes</taxon>
        <taxon>Cyprinidae</taxon>
        <taxon>Labeoninae</taxon>
        <taxon>Labeonini</taxon>
        <taxon>Cirrhinus</taxon>
    </lineage>
</organism>
<name>A0ABR3L1U6_9TELE</name>
<evidence type="ECO:0000313" key="1">
    <source>
        <dbReference type="EMBL" id="KAL1246890.1"/>
    </source>
</evidence>
<reference evidence="1 2" key="1">
    <citation type="submission" date="2023-09" db="EMBL/GenBank/DDBJ databases">
        <authorList>
            <person name="Wang M."/>
        </authorList>
    </citation>
    <scope>NUCLEOTIDE SEQUENCE [LARGE SCALE GENOMIC DNA]</scope>
    <source>
        <strain evidence="1">GT-2023</strain>
        <tissue evidence="1">Liver</tissue>
    </source>
</reference>
<gene>
    <name evidence="1" type="ORF">QQF64_034726</name>
</gene>
<sequence>MTEREERERDQGWNNQLFRVLSEERQGRMPLYQRSSDYGHSFSELFPPAILCPAQQLLLHCCPGCEFNSPKLAVIL</sequence>
<keyword evidence="2" id="KW-1185">Reference proteome</keyword>
<dbReference type="Proteomes" id="UP001558613">
    <property type="component" value="Unassembled WGS sequence"/>
</dbReference>
<evidence type="ECO:0000313" key="2">
    <source>
        <dbReference type="Proteomes" id="UP001558613"/>
    </source>
</evidence>
<protein>
    <submittedName>
        <fullName evidence="1">Uncharacterized protein</fullName>
    </submittedName>
</protein>
<accession>A0ABR3L1U6</accession>
<dbReference type="EMBL" id="JAYMGO010000067">
    <property type="protein sequence ID" value="KAL1246890.1"/>
    <property type="molecule type" value="Genomic_DNA"/>
</dbReference>
<proteinExistence type="predicted"/>